<dbReference type="RefSeq" id="WP_090212112.1">
    <property type="nucleotide sequence ID" value="NZ_LT629780.1"/>
</dbReference>
<keyword evidence="2" id="KW-1185">Reference proteome</keyword>
<dbReference type="Proteomes" id="UP000243063">
    <property type="component" value="Chromosome I"/>
</dbReference>
<gene>
    <name evidence="1" type="ORF">SAMN05216580_0675</name>
</gene>
<evidence type="ECO:0000313" key="2">
    <source>
        <dbReference type="Proteomes" id="UP000243063"/>
    </source>
</evidence>
<reference evidence="2" key="1">
    <citation type="submission" date="2016-10" db="EMBL/GenBank/DDBJ databases">
        <authorList>
            <person name="Varghese N."/>
            <person name="Submissions S."/>
        </authorList>
    </citation>
    <scope>NUCLEOTIDE SEQUENCE [LARGE SCALE GENOMIC DNA]</scope>
    <source>
        <strain evidence="2">CCTCC 2012022</strain>
    </source>
</reference>
<dbReference type="EMBL" id="LT629780">
    <property type="protein sequence ID" value="SDT95704.1"/>
    <property type="molecule type" value="Genomic_DNA"/>
</dbReference>
<evidence type="ECO:0000313" key="1">
    <source>
        <dbReference type="EMBL" id="SDT95704.1"/>
    </source>
</evidence>
<organism evidence="1 2">
    <name type="scientific">Geopseudomonas guangdongensis</name>
    <dbReference type="NCBI Taxonomy" id="1245526"/>
    <lineage>
        <taxon>Bacteria</taxon>
        <taxon>Pseudomonadati</taxon>
        <taxon>Pseudomonadota</taxon>
        <taxon>Gammaproteobacteria</taxon>
        <taxon>Pseudomonadales</taxon>
        <taxon>Pseudomonadaceae</taxon>
        <taxon>Geopseudomonas</taxon>
    </lineage>
</organism>
<name>A0A1H2EKW2_9GAMM</name>
<accession>A0A1H2EKW2</accession>
<proteinExistence type="predicted"/>
<dbReference type="OrthoDB" id="5941857at2"/>
<protein>
    <submittedName>
        <fullName evidence="1">Uncharacterized protein</fullName>
    </submittedName>
</protein>
<sequence>MAPQRPMPRLDAAKLRENALTSIRLGVEDFERCRHPGGDPARALSAIRNLFAGVLLLFKYKIATCVDDPADADALIFNPPEVLPHSDGDGGIEWVPVGKFKSTTIDVVTIQKRFEAFEIDVDWAVIEKLQACRNHLEHLHPAHTLGEVADFVAELFPVLRDFIQTELEESPAAILGDAWQLMLLHHNFFVDTTKRCEDAWSDACVPEGMEPWLEESKCPECGSTLLAPAQESLDAGDTVEHNDDRFKATCIACGYTALIAPLMVDALQQAHSYDPRDGDEPTLEDCNQCGRGAFLIHEQSCLWCSAELEYTECKICEESLGQDDQDNGGLCSYHAYSYEKFMRED</sequence>
<dbReference type="AlphaFoldDB" id="A0A1H2EKW2"/>